<dbReference type="InterPro" id="IPR041662">
    <property type="entry name" value="SusD-like_2"/>
</dbReference>
<dbReference type="Gene3D" id="1.25.40.390">
    <property type="match status" value="1"/>
</dbReference>
<dbReference type="EMBL" id="JANHOH010000002">
    <property type="protein sequence ID" value="MCQ6958661.1"/>
    <property type="molecule type" value="Genomic_DNA"/>
</dbReference>
<proteinExistence type="predicted"/>
<dbReference type="PROSITE" id="PS51257">
    <property type="entry name" value="PROKAR_LIPOPROTEIN"/>
    <property type="match status" value="1"/>
</dbReference>
<dbReference type="Pfam" id="PF12771">
    <property type="entry name" value="SusD-like_2"/>
    <property type="match status" value="1"/>
</dbReference>
<evidence type="ECO:0000313" key="1">
    <source>
        <dbReference type="EMBL" id="MCQ6958661.1"/>
    </source>
</evidence>
<dbReference type="SUPFAM" id="SSF48452">
    <property type="entry name" value="TPR-like"/>
    <property type="match status" value="1"/>
</dbReference>
<comment type="caution">
    <text evidence="1">The sequence shown here is derived from an EMBL/GenBank/DDBJ whole genome shotgun (WGS) entry which is preliminary data.</text>
</comment>
<gene>
    <name evidence="1" type="ORF">NPE20_11860</name>
</gene>
<dbReference type="InterPro" id="IPR011990">
    <property type="entry name" value="TPR-like_helical_dom_sf"/>
</dbReference>
<dbReference type="RefSeq" id="WP_256538857.1">
    <property type="nucleotide sequence ID" value="NZ_JANHOH010000002.1"/>
</dbReference>
<evidence type="ECO:0000313" key="2">
    <source>
        <dbReference type="Proteomes" id="UP001204376"/>
    </source>
</evidence>
<reference evidence="1 2" key="1">
    <citation type="submission" date="2022-07" db="EMBL/GenBank/DDBJ databases">
        <title>Mucilaginibacter sp. JC4.</title>
        <authorList>
            <person name="Le V."/>
            <person name="Ko S.-R."/>
            <person name="Ahn C.-Y."/>
            <person name="Oh H.-M."/>
        </authorList>
    </citation>
    <scope>NUCLEOTIDE SEQUENCE [LARGE SCALE GENOMIC DNA]</scope>
    <source>
        <strain evidence="1 2">JC4</strain>
    </source>
</reference>
<protein>
    <submittedName>
        <fullName evidence="1">SusD/RagB family nutrient-binding outer membrane lipoprotein</fullName>
    </submittedName>
</protein>
<sequence length="495" mass="54799">MKTHIIKYSFILVAAMVIVSCKKVGGDLNVNPNQPSTLSTGLALTSAIQFIGGGGGSATTDVNSAAGELYSQYLSETFYTNESRFQLRQYDYQPYYTGPLQDLQFVIDFNTNPETKDKVTTISYGSNNNQIAAARILKAFIFLTITDRWGDIPYSQALQGSKNLNPALDPQKDVYTSLFKELTEAQAQFDDGAPLSSDILFSGDNTKWKHWANSLRAIMALRLTKVDPTTGRSEFQKAITDGVMTSNEDNATYKYLLELNNENPYFNNYRSRYDYAISATLTDFLESYNDPRLPLYAAPTSADTYVGLVYGTTGDDLNGVNIGDRDNPGNISQIGSAYSSQNTPTIWTSYAQVLFTQAEAAHLGWIPGGDAAAANFYTQGITAALQQSGIAAGAITTYLARPQVIFNVANAVEQINTQKWLAGYMNNGWESWAEYRRTGFPHLVDPVPTALTPDKKIPRRQQYPQTEIDLNKANYNAVIARQGPDLQTTHVWWDK</sequence>
<accession>A0ABT1T229</accession>
<dbReference type="Proteomes" id="UP001204376">
    <property type="component" value="Unassembled WGS sequence"/>
</dbReference>
<keyword evidence="2" id="KW-1185">Reference proteome</keyword>
<organism evidence="1 2">
    <name type="scientific">Mucilaginibacter aquariorum</name>
    <dbReference type="NCBI Taxonomy" id="2967225"/>
    <lineage>
        <taxon>Bacteria</taxon>
        <taxon>Pseudomonadati</taxon>
        <taxon>Bacteroidota</taxon>
        <taxon>Sphingobacteriia</taxon>
        <taxon>Sphingobacteriales</taxon>
        <taxon>Sphingobacteriaceae</taxon>
        <taxon>Mucilaginibacter</taxon>
    </lineage>
</organism>
<name>A0ABT1T229_9SPHI</name>
<keyword evidence="1" id="KW-0449">Lipoprotein</keyword>